<keyword evidence="2" id="KW-1185">Reference proteome</keyword>
<reference evidence="1 2" key="1">
    <citation type="submission" date="2014-04" db="EMBL/GenBank/DDBJ databases">
        <authorList>
            <consortium name="DOE Joint Genome Institute"/>
            <person name="Kuo A."/>
            <person name="Kohler A."/>
            <person name="Nagy L.G."/>
            <person name="Floudas D."/>
            <person name="Copeland A."/>
            <person name="Barry K.W."/>
            <person name="Cichocki N."/>
            <person name="Veneault-Fourrey C."/>
            <person name="LaButti K."/>
            <person name="Lindquist E.A."/>
            <person name="Lipzen A."/>
            <person name="Lundell T."/>
            <person name="Morin E."/>
            <person name="Murat C."/>
            <person name="Sun H."/>
            <person name="Tunlid A."/>
            <person name="Henrissat B."/>
            <person name="Grigoriev I.V."/>
            <person name="Hibbett D.S."/>
            <person name="Martin F."/>
            <person name="Nordberg H.P."/>
            <person name="Cantor M.N."/>
            <person name="Hua S.X."/>
        </authorList>
    </citation>
    <scope>NUCLEOTIDE SEQUENCE [LARGE SCALE GENOMIC DNA]</scope>
    <source>
        <strain evidence="1 2">Foug A</strain>
    </source>
</reference>
<gene>
    <name evidence="1" type="ORF">SCLCIDRAFT_213667</name>
</gene>
<protein>
    <submittedName>
        <fullName evidence="1">Uncharacterized protein</fullName>
    </submittedName>
</protein>
<dbReference type="EMBL" id="KN822014">
    <property type="protein sequence ID" value="KIM66975.1"/>
    <property type="molecule type" value="Genomic_DNA"/>
</dbReference>
<reference evidence="2" key="2">
    <citation type="submission" date="2015-01" db="EMBL/GenBank/DDBJ databases">
        <title>Evolutionary Origins and Diversification of the Mycorrhizal Mutualists.</title>
        <authorList>
            <consortium name="DOE Joint Genome Institute"/>
            <consortium name="Mycorrhizal Genomics Consortium"/>
            <person name="Kohler A."/>
            <person name="Kuo A."/>
            <person name="Nagy L.G."/>
            <person name="Floudas D."/>
            <person name="Copeland A."/>
            <person name="Barry K.W."/>
            <person name="Cichocki N."/>
            <person name="Veneault-Fourrey C."/>
            <person name="LaButti K."/>
            <person name="Lindquist E.A."/>
            <person name="Lipzen A."/>
            <person name="Lundell T."/>
            <person name="Morin E."/>
            <person name="Murat C."/>
            <person name="Riley R."/>
            <person name="Ohm R."/>
            <person name="Sun H."/>
            <person name="Tunlid A."/>
            <person name="Henrissat B."/>
            <person name="Grigoriev I.V."/>
            <person name="Hibbett D.S."/>
            <person name="Martin F."/>
        </authorList>
    </citation>
    <scope>NUCLEOTIDE SEQUENCE [LARGE SCALE GENOMIC DNA]</scope>
    <source>
        <strain evidence="2">Foug A</strain>
    </source>
</reference>
<evidence type="ECO:0000313" key="2">
    <source>
        <dbReference type="Proteomes" id="UP000053989"/>
    </source>
</evidence>
<accession>A0A0C3E2C8</accession>
<proteinExistence type="predicted"/>
<dbReference type="HOGENOM" id="CLU_1504303_0_0_1"/>
<sequence length="179" mass="19771">MLWRASGCIVYASRLASILMWPCQHLHPTTPTDVLKGIHQCMHPWLISRGSDVAVHEGLGSDRHFLPWITSAPNRHVSMASNAIHRPYTVLRISSTKVCACTVSVTYFDRFSSIRHARSAHLAPQAIRPTVQPIRSGSWAIHVVCTVPTVVDAGGRKAASSLLLMQARRVKYSTTVIVL</sequence>
<dbReference type="InParanoid" id="A0A0C3E2C8"/>
<dbReference type="AlphaFoldDB" id="A0A0C3E2C8"/>
<dbReference type="Proteomes" id="UP000053989">
    <property type="component" value="Unassembled WGS sequence"/>
</dbReference>
<evidence type="ECO:0000313" key="1">
    <source>
        <dbReference type="EMBL" id="KIM66975.1"/>
    </source>
</evidence>
<organism evidence="1 2">
    <name type="scientific">Scleroderma citrinum Foug A</name>
    <dbReference type="NCBI Taxonomy" id="1036808"/>
    <lineage>
        <taxon>Eukaryota</taxon>
        <taxon>Fungi</taxon>
        <taxon>Dikarya</taxon>
        <taxon>Basidiomycota</taxon>
        <taxon>Agaricomycotina</taxon>
        <taxon>Agaricomycetes</taxon>
        <taxon>Agaricomycetidae</taxon>
        <taxon>Boletales</taxon>
        <taxon>Sclerodermatineae</taxon>
        <taxon>Sclerodermataceae</taxon>
        <taxon>Scleroderma</taxon>
    </lineage>
</organism>
<name>A0A0C3E2C8_9AGAM</name>